<dbReference type="SUPFAM" id="SSF53474">
    <property type="entry name" value="alpha/beta-Hydrolases"/>
    <property type="match status" value="1"/>
</dbReference>
<accession>A0A2P6QK85</accession>
<name>A0A2P6QK85_ROSCH</name>
<keyword evidence="3 5" id="KW-0012">Acyltransferase</keyword>
<dbReference type="InterPro" id="IPR000073">
    <property type="entry name" value="AB_hydrolase_1"/>
</dbReference>
<gene>
    <name evidence="5" type="ORF">RchiOBHm_Chr5g0070691</name>
</gene>
<dbReference type="STRING" id="74649.A0A2P6QK85"/>
<dbReference type="GO" id="GO:0016787">
    <property type="term" value="F:hydrolase activity"/>
    <property type="evidence" value="ECO:0007669"/>
    <property type="project" value="UniProtKB-KW"/>
</dbReference>
<dbReference type="Proteomes" id="UP000238479">
    <property type="component" value="Chromosome 5"/>
</dbReference>
<dbReference type="Gramene" id="PRQ34588">
    <property type="protein sequence ID" value="PRQ34588"/>
    <property type="gene ID" value="RchiOBHm_Chr5g0070691"/>
</dbReference>
<keyword evidence="5" id="KW-0378">Hydrolase</keyword>
<dbReference type="PANTHER" id="PTHR22753:SF24">
    <property type="entry name" value="ESTERASE_LIPASE_THIOESTERASE FAMILY PROTEIN"/>
    <property type="match status" value="1"/>
</dbReference>
<dbReference type="EMBL" id="PDCK01000043">
    <property type="protein sequence ID" value="PRQ34588.1"/>
    <property type="molecule type" value="Genomic_DNA"/>
</dbReference>
<evidence type="ECO:0000256" key="1">
    <source>
        <dbReference type="ARBA" id="ARBA00005420"/>
    </source>
</evidence>
<feature type="domain" description="AB hydrolase-1" evidence="4">
    <location>
        <begin position="155"/>
        <end position="362"/>
    </location>
</feature>
<dbReference type="InterPro" id="IPR029058">
    <property type="entry name" value="AB_hydrolase_fold"/>
</dbReference>
<dbReference type="CDD" id="cd07987">
    <property type="entry name" value="LPLAT_MGAT-like"/>
    <property type="match status" value="1"/>
</dbReference>
<dbReference type="GO" id="GO:0004144">
    <property type="term" value="F:diacylglycerol O-acyltransferase activity"/>
    <property type="evidence" value="ECO:0007669"/>
    <property type="project" value="UniProtKB-ARBA"/>
</dbReference>
<evidence type="ECO:0000259" key="4">
    <source>
        <dbReference type="Pfam" id="PF12697"/>
    </source>
</evidence>
<dbReference type="Gene3D" id="3.40.50.1820">
    <property type="entry name" value="alpha/beta hydrolase"/>
    <property type="match status" value="1"/>
</dbReference>
<evidence type="ECO:0000256" key="2">
    <source>
        <dbReference type="ARBA" id="ARBA00022679"/>
    </source>
</evidence>
<dbReference type="AlphaFoldDB" id="A0A2P6QK85"/>
<dbReference type="OrthoDB" id="44277at2759"/>
<organism evidence="5 6">
    <name type="scientific">Rosa chinensis</name>
    <name type="common">China rose</name>
    <dbReference type="NCBI Taxonomy" id="74649"/>
    <lineage>
        <taxon>Eukaryota</taxon>
        <taxon>Viridiplantae</taxon>
        <taxon>Streptophyta</taxon>
        <taxon>Embryophyta</taxon>
        <taxon>Tracheophyta</taxon>
        <taxon>Spermatophyta</taxon>
        <taxon>Magnoliopsida</taxon>
        <taxon>eudicotyledons</taxon>
        <taxon>Gunneridae</taxon>
        <taxon>Pentapetalae</taxon>
        <taxon>rosids</taxon>
        <taxon>fabids</taxon>
        <taxon>Rosales</taxon>
        <taxon>Rosaceae</taxon>
        <taxon>Rosoideae</taxon>
        <taxon>Rosoideae incertae sedis</taxon>
        <taxon>Rosa</taxon>
    </lineage>
</organism>
<dbReference type="OMA" id="ENAHELY"/>
<dbReference type="Pfam" id="PF03982">
    <property type="entry name" value="DAGAT"/>
    <property type="match status" value="1"/>
</dbReference>
<dbReference type="GO" id="GO:0019432">
    <property type="term" value="P:triglyceride biosynthetic process"/>
    <property type="evidence" value="ECO:0007669"/>
    <property type="project" value="UniProtKB-ARBA"/>
</dbReference>
<evidence type="ECO:0000313" key="5">
    <source>
        <dbReference type="EMBL" id="PRQ34588.1"/>
    </source>
</evidence>
<dbReference type="GO" id="GO:0016020">
    <property type="term" value="C:membrane"/>
    <property type="evidence" value="ECO:0007669"/>
    <property type="project" value="TreeGrafter"/>
</dbReference>
<evidence type="ECO:0000256" key="3">
    <source>
        <dbReference type="ARBA" id="ARBA00023315"/>
    </source>
</evidence>
<keyword evidence="2 5" id="KW-0808">Transferase</keyword>
<dbReference type="PANTHER" id="PTHR22753">
    <property type="entry name" value="TRANSMEMBRANE PROTEIN 68"/>
    <property type="match status" value="1"/>
</dbReference>
<protein>
    <submittedName>
        <fullName evidence="5">Putative diacylglycerol acyltransferase, alpha/Beta hydrolase</fullName>
    </submittedName>
</protein>
<keyword evidence="6" id="KW-1185">Reference proteome</keyword>
<comment type="similarity">
    <text evidence="1">Belongs to the diacylglycerol acyltransferase family.</text>
</comment>
<proteinExistence type="inferred from homology"/>
<evidence type="ECO:0000313" key="6">
    <source>
        <dbReference type="Proteomes" id="UP000238479"/>
    </source>
</evidence>
<dbReference type="InterPro" id="IPR007130">
    <property type="entry name" value="DAGAT"/>
</dbReference>
<reference evidence="5 6" key="1">
    <citation type="journal article" date="2018" name="Nat. Genet.">
        <title>The Rosa genome provides new insights in the design of modern roses.</title>
        <authorList>
            <person name="Bendahmane M."/>
        </authorList>
    </citation>
    <scope>NUCLEOTIDE SEQUENCE [LARGE SCALE GENOMIC DNA]</scope>
    <source>
        <strain evidence="6">cv. Old Blush</strain>
    </source>
</reference>
<dbReference type="Pfam" id="PF12697">
    <property type="entry name" value="Abhydrolase_6"/>
    <property type="match status" value="1"/>
</dbReference>
<sequence length="689" mass="77341">MSCNALCLCPCLFPPSIFRHELTSSPSGRSKLTALFSINPSRTRTRRLAVSTHHTPTLTSRITGAMEDHDHRHRHVEDELVSFKHFIEQAKDLVRPDSSTSAPSPRWFSPLDCGPPLDNSPLLLFLPGIDGTGLGLIMHHKKLGKIFEVWCLHIPPKDRTPFTDLVKLIESTIRSEHHRSPNRPIYLVGESLGACLALSVAAFNPDIDLVLILASPATSFSRSQLQPILHLLQFIPDSPNLSLLHILSSMTGAMMDNLEKGIERLSPDLVAPSIAYLSVIADILPMETLAWKLQMISSASSYANSHLHAVKAQTLILSSGRDPLLPSHEEGPRLRWLLANCEICTFEDCGHFLFLEAAHDLVTVIKQLGVYRRSKERDFVSDYIPLSPSELKNVLDKHRWISTVMSPVILSTLEDGKIVRGFAGIPLEGPVVYVGYHMLLGFELFPLVTMFSEQKNIPLRGLAHPAMFMKLNQGWLPEHMFDDLKHAGAVPVSGKNFFKLLSTKSHFLLFPGGLREALHLKGEAYKLFWPERAEFVRMAARFGAKIVPFGTVGEDDFADVLFDYEDQMKIPFFKKYIDELSDKLAGKVRATSGGEVGNQALYLPGILPKFPGRFYHHFGKPIETEGRKEELRDKENAHELYLQVKSDVENCLAYLQEKRESDPYRSLVSRILYQAKNGFTAQVPTFDVD</sequence>
<comment type="caution">
    <text evidence="5">The sequence shown here is derived from an EMBL/GenBank/DDBJ whole genome shotgun (WGS) entry which is preliminary data.</text>
</comment>